<dbReference type="EMBL" id="FMIQ01000019">
    <property type="protein sequence ID" value="SCM51692.1"/>
    <property type="molecule type" value="Genomic_DNA"/>
</dbReference>
<organism evidence="3 4">
    <name type="scientific">Hafnia alvei</name>
    <dbReference type="NCBI Taxonomy" id="569"/>
    <lineage>
        <taxon>Bacteria</taxon>
        <taxon>Pseudomonadati</taxon>
        <taxon>Pseudomonadota</taxon>
        <taxon>Gammaproteobacteria</taxon>
        <taxon>Enterobacterales</taxon>
        <taxon>Hafniaceae</taxon>
        <taxon>Hafnia</taxon>
    </lineage>
</organism>
<dbReference type="AlphaFoldDB" id="A0A1C6YXT8"/>
<dbReference type="Proteomes" id="UP000094844">
    <property type="component" value="Unassembled WGS sequence"/>
</dbReference>
<evidence type="ECO:0000256" key="1">
    <source>
        <dbReference type="SAM" id="Phobius"/>
    </source>
</evidence>
<feature type="domain" description="Type IV / VI secretion system DotU" evidence="2">
    <location>
        <begin position="7"/>
        <end position="77"/>
    </location>
</feature>
<dbReference type="InterPro" id="IPR038522">
    <property type="entry name" value="T4/T6SS_DotU_sf"/>
</dbReference>
<keyword evidence="1" id="KW-0812">Transmembrane</keyword>
<dbReference type="Pfam" id="PF09850">
    <property type="entry name" value="DotU"/>
    <property type="match status" value="2"/>
</dbReference>
<gene>
    <name evidence="3" type="ORF">BN1044_01160</name>
</gene>
<name>A0A1C6YXT8_HAFAL</name>
<dbReference type="RefSeq" id="WP_072307916.1">
    <property type="nucleotide sequence ID" value="NZ_FMIQ01000019.1"/>
</dbReference>
<dbReference type="NCBIfam" id="NF038239">
    <property type="entry name" value="T6SS_TssL_short"/>
    <property type="match status" value="1"/>
</dbReference>
<reference evidence="3 4" key="1">
    <citation type="submission" date="2016-09" db="EMBL/GenBank/DDBJ databases">
        <authorList>
            <person name="Capua I."/>
            <person name="De Benedictis P."/>
            <person name="Joannis T."/>
            <person name="Lombin L.H."/>
            <person name="Cattoli G."/>
        </authorList>
    </citation>
    <scope>NUCLEOTIDE SEQUENCE [LARGE SCALE GENOMIC DNA]</scope>
    <source>
        <strain evidence="3 4">GB001</strain>
    </source>
</reference>
<evidence type="ECO:0000313" key="3">
    <source>
        <dbReference type="EMBL" id="SCM51692.1"/>
    </source>
</evidence>
<dbReference type="InterPro" id="IPR017732">
    <property type="entry name" value="T4/T6SS_DotU"/>
</dbReference>
<evidence type="ECO:0000259" key="2">
    <source>
        <dbReference type="Pfam" id="PF09850"/>
    </source>
</evidence>
<dbReference type="PANTHER" id="PTHR38033:SF1">
    <property type="entry name" value="DOTU FAMILY TYPE IV_VI SECRETION SYSTEM PROTEIN"/>
    <property type="match status" value="1"/>
</dbReference>
<sequence length="250" mass="27858">MIKDFDIDALMAETWLTVAQLRHGGKITDGPELYAACKAQVESVRETLSKAGFDAESIDHITYAQCALLDETVLNRRPEPKTAEENIGETEATDSYYSDEATHGALNTPTLDAGQKAWRSAPLQAVYFGSLRAGGALYDRIAEILRHPAPEPAVLTCYQRVLALGFQGQYRLSGVGQNRRDEVISALNERVPPLEIGASLVVQKTGRRRYNLLRSVWFWIVLAVMLTAVAWFGGHLWLQDLLHQQLPEQH</sequence>
<feature type="transmembrane region" description="Helical" evidence="1">
    <location>
        <begin position="216"/>
        <end position="238"/>
    </location>
</feature>
<evidence type="ECO:0000313" key="4">
    <source>
        <dbReference type="Proteomes" id="UP000094844"/>
    </source>
</evidence>
<feature type="domain" description="Type IV / VI secretion system DotU" evidence="2">
    <location>
        <begin position="106"/>
        <end position="237"/>
    </location>
</feature>
<proteinExistence type="predicted"/>
<dbReference type="PANTHER" id="PTHR38033">
    <property type="entry name" value="MEMBRANE PROTEIN-RELATED"/>
    <property type="match status" value="1"/>
</dbReference>
<dbReference type="OrthoDB" id="6998040at2"/>
<keyword evidence="1" id="KW-1133">Transmembrane helix</keyword>
<dbReference type="Gene3D" id="1.25.40.590">
    <property type="entry name" value="Type IV / VI secretion system, DotU"/>
    <property type="match status" value="1"/>
</dbReference>
<keyword evidence="1" id="KW-0472">Membrane</keyword>
<protein>
    <submittedName>
        <fullName evidence="3">Type VI secretion system protein ImpK</fullName>
    </submittedName>
</protein>
<accession>A0A1C6YXT8</accession>